<name>A0A7S1R466_ALECA</name>
<dbReference type="EMBL" id="HBGE01055948">
    <property type="protein sequence ID" value="CAD9155184.1"/>
    <property type="molecule type" value="Transcribed_RNA"/>
</dbReference>
<reference evidence="2" key="1">
    <citation type="submission" date="2021-01" db="EMBL/GenBank/DDBJ databases">
        <authorList>
            <person name="Corre E."/>
            <person name="Pelletier E."/>
            <person name="Niang G."/>
            <person name="Scheremetjew M."/>
            <person name="Finn R."/>
            <person name="Kale V."/>
            <person name="Holt S."/>
            <person name="Cochrane G."/>
            <person name="Meng A."/>
            <person name="Brown T."/>
            <person name="Cohen L."/>
        </authorList>
    </citation>
    <scope>NUCLEOTIDE SEQUENCE</scope>
    <source>
        <strain evidence="2">OF101</strain>
    </source>
</reference>
<evidence type="ECO:0000256" key="1">
    <source>
        <dbReference type="SAM" id="Phobius"/>
    </source>
</evidence>
<sequence length="445" mass="49468">MHEDWKQMSKSIASRWAHTMEGELNSAVENVTTEWSEKMARNWGVIAKNASHRWTDVMHKEWRAALGNATNWASHMEGRWDQSLDNRSGWTHTMDSYWNKLERSEEFRETMAREHAWQQRLKQGLRHRLGGIANETNDINREMLRQQMKHTLKAGMQTVGNLSAQADLWRGDIDSLLHPGKSANGSAAPRCPDLDGLYIEKVLHSNLGGQGPQPGEQSLIFASNRTEGGVTVKRLAFRVTALSPYSPGWAQMNGLSHGLVGKYGQVTLKPATNVTLRIQTFDLDTKEPIHMPSAAFTFFDLDEYKGHQASEYVTVRNFESFELTPSTEVRMSKNADGSTTFQASTEGTYDDNPVDPLLLTEQQKNRAVTVRFGNVSEIEVILGATPVPTNPGTWRCFTFVAHPVLKCAKTLGVETTAGPSPVMLLGAGIVCLALALCATCMCCCL</sequence>
<proteinExistence type="predicted"/>
<keyword evidence="1" id="KW-0472">Membrane</keyword>
<organism evidence="2">
    <name type="scientific">Alexandrium catenella</name>
    <name type="common">Red tide dinoflagellate</name>
    <name type="synonym">Gonyaulax catenella</name>
    <dbReference type="NCBI Taxonomy" id="2925"/>
    <lineage>
        <taxon>Eukaryota</taxon>
        <taxon>Sar</taxon>
        <taxon>Alveolata</taxon>
        <taxon>Dinophyceae</taxon>
        <taxon>Gonyaulacales</taxon>
        <taxon>Pyrocystaceae</taxon>
        <taxon>Alexandrium</taxon>
    </lineage>
</organism>
<keyword evidence="1" id="KW-0812">Transmembrane</keyword>
<evidence type="ECO:0000313" key="2">
    <source>
        <dbReference type="EMBL" id="CAD9155184.1"/>
    </source>
</evidence>
<accession>A0A7S1R466</accession>
<protein>
    <submittedName>
        <fullName evidence="2">Uncharacterized protein</fullName>
    </submittedName>
</protein>
<dbReference type="AlphaFoldDB" id="A0A7S1R466"/>
<feature type="transmembrane region" description="Helical" evidence="1">
    <location>
        <begin position="422"/>
        <end position="444"/>
    </location>
</feature>
<gene>
    <name evidence="2" type="ORF">ACAT0790_LOCUS33758</name>
</gene>
<keyword evidence="1" id="KW-1133">Transmembrane helix</keyword>